<sequence length="68" mass="7412">MFSKMLSVVHVTDLLSIGLGYMLQTMHLPPELDLAIIAGLFEITLGSQMTGSQEVTLLAKTIVVSFIF</sequence>
<accession>A0A5S9MBZ2</accession>
<dbReference type="EMBL" id="AP021906">
    <property type="protein sequence ID" value="BBP89076.1"/>
    <property type="molecule type" value="Genomic_DNA"/>
</dbReference>
<reference evidence="1 2" key="1">
    <citation type="submission" date="2019-12" db="EMBL/GenBank/DDBJ databases">
        <title>Full genome sequence of a Bacillus safensis strain isolated from commercially available natto in Indonesia.</title>
        <authorList>
            <person name="Yoshida M."/>
            <person name="Uomi M."/>
            <person name="Waturangi D."/>
            <person name="Ekaputri J.J."/>
            <person name="Setiamarga D.H.E."/>
        </authorList>
    </citation>
    <scope>NUCLEOTIDE SEQUENCE [LARGE SCALE GENOMIC DNA]</scope>
    <source>
        <strain evidence="1 2">IDN1</strain>
    </source>
</reference>
<proteinExistence type="predicted"/>
<dbReference type="AlphaFoldDB" id="A0A5S9MBZ2"/>
<evidence type="ECO:0000313" key="2">
    <source>
        <dbReference type="Proteomes" id="UP000464658"/>
    </source>
</evidence>
<evidence type="ECO:0008006" key="3">
    <source>
        <dbReference type="Google" id="ProtNLM"/>
    </source>
</evidence>
<evidence type="ECO:0000313" key="1">
    <source>
        <dbReference type="EMBL" id="BBP89076.1"/>
    </source>
</evidence>
<dbReference type="Proteomes" id="UP000464658">
    <property type="component" value="Chromosome"/>
</dbReference>
<protein>
    <recommendedName>
        <fullName evidence="3">Cation/H+ exchanger domain-containing protein</fullName>
    </recommendedName>
</protein>
<organism evidence="1 2">
    <name type="scientific">Bacillus safensis</name>
    <dbReference type="NCBI Taxonomy" id="561879"/>
    <lineage>
        <taxon>Bacteria</taxon>
        <taxon>Bacillati</taxon>
        <taxon>Bacillota</taxon>
        <taxon>Bacilli</taxon>
        <taxon>Bacillales</taxon>
        <taxon>Bacillaceae</taxon>
        <taxon>Bacillus</taxon>
    </lineage>
</organism>
<name>A0A5S9MBZ2_BACIA</name>
<gene>
    <name evidence="1" type="ORF">BsIDN1_26940</name>
</gene>